<comment type="caution">
    <text evidence="1">The sequence shown here is derived from an EMBL/GenBank/DDBJ whole genome shotgun (WGS) entry which is preliminary data.</text>
</comment>
<organism evidence="1 2">
    <name type="scientific">Vibrio zhugei</name>
    <dbReference type="NCBI Taxonomy" id="2479546"/>
    <lineage>
        <taxon>Bacteria</taxon>
        <taxon>Pseudomonadati</taxon>
        <taxon>Pseudomonadota</taxon>
        <taxon>Gammaproteobacteria</taxon>
        <taxon>Vibrionales</taxon>
        <taxon>Vibrionaceae</taxon>
        <taxon>Vibrio</taxon>
    </lineage>
</organism>
<evidence type="ECO:0000313" key="2">
    <source>
        <dbReference type="Proteomes" id="UP001595384"/>
    </source>
</evidence>
<evidence type="ECO:0000313" key="1">
    <source>
        <dbReference type="EMBL" id="MFC3023812.1"/>
    </source>
</evidence>
<dbReference type="RefSeq" id="WP_123015040.1">
    <property type="nucleotide sequence ID" value="NZ_AP024911.1"/>
</dbReference>
<dbReference type="PROSITE" id="PS51257">
    <property type="entry name" value="PROKAR_LIPOPROTEIN"/>
    <property type="match status" value="1"/>
</dbReference>
<reference evidence="2" key="1">
    <citation type="journal article" date="2019" name="Int. J. Syst. Evol. Microbiol.">
        <title>The Global Catalogue of Microorganisms (GCM) 10K type strain sequencing project: providing services to taxonomists for standard genome sequencing and annotation.</title>
        <authorList>
            <consortium name="The Broad Institute Genomics Platform"/>
            <consortium name="The Broad Institute Genome Sequencing Center for Infectious Disease"/>
            <person name="Wu L."/>
            <person name="Ma J."/>
        </authorList>
    </citation>
    <scope>NUCLEOTIDE SEQUENCE [LARGE SCALE GENOMIC DNA]</scope>
    <source>
        <strain evidence="2">KCTC 62784</strain>
    </source>
</reference>
<dbReference type="EMBL" id="JBHRSE010000055">
    <property type="protein sequence ID" value="MFC3023812.1"/>
    <property type="molecule type" value="Genomic_DNA"/>
</dbReference>
<dbReference type="Proteomes" id="UP001595384">
    <property type="component" value="Unassembled WGS sequence"/>
</dbReference>
<evidence type="ECO:0008006" key="3">
    <source>
        <dbReference type="Google" id="ProtNLM"/>
    </source>
</evidence>
<sequence>MKRLWLTAPLILSLTGCGESDIDIVKNGVMDFNKTITIGNALDNWKSCESSKWDSFQTDNGIKVVEFSCKHKISSFMDKMKELSSERDRNSGALDVTTNTQTFQFTLNQDSTFQIDNVQVKNTWADGTSFEDSQRPVQSLQVAYANELNFDASILNKTTAAQMAYVFAGIKARAN</sequence>
<name>A0ABV7C701_9VIBR</name>
<gene>
    <name evidence="1" type="ORF">ACFODT_08240</name>
</gene>
<protein>
    <recommendedName>
        <fullName evidence="3">Lipoprotein</fullName>
    </recommendedName>
</protein>
<accession>A0ABV7C701</accession>
<keyword evidence="2" id="KW-1185">Reference proteome</keyword>
<proteinExistence type="predicted"/>